<dbReference type="EMBL" id="JACTUZ010000077">
    <property type="protein sequence ID" value="MBC9178434.1"/>
    <property type="molecule type" value="Genomic_DNA"/>
</dbReference>
<organism evidence="10 11">
    <name type="scientific">Pseudoroseomonas ludipueritiae</name>
    <dbReference type="NCBI Taxonomy" id="198093"/>
    <lineage>
        <taxon>Bacteria</taxon>
        <taxon>Pseudomonadati</taxon>
        <taxon>Pseudomonadota</taxon>
        <taxon>Alphaproteobacteria</taxon>
        <taxon>Acetobacterales</taxon>
        <taxon>Acetobacteraceae</taxon>
        <taxon>Pseudoroseomonas</taxon>
    </lineage>
</organism>
<keyword evidence="6 9" id="KW-1133">Transmembrane helix</keyword>
<evidence type="ECO:0000256" key="3">
    <source>
        <dbReference type="ARBA" id="ARBA00022448"/>
    </source>
</evidence>
<feature type="transmembrane region" description="Helical" evidence="9">
    <location>
        <begin position="97"/>
        <end position="119"/>
    </location>
</feature>
<protein>
    <submittedName>
        <fullName evidence="10">AI-2E family transporter</fullName>
    </submittedName>
</protein>
<keyword evidence="3" id="KW-0813">Transport</keyword>
<dbReference type="Proteomes" id="UP000603940">
    <property type="component" value="Unassembled WGS sequence"/>
</dbReference>
<keyword evidence="7 9" id="KW-0472">Membrane</keyword>
<dbReference type="Pfam" id="PF01594">
    <property type="entry name" value="AI-2E_transport"/>
    <property type="match status" value="2"/>
</dbReference>
<feature type="transmembrane region" description="Helical" evidence="9">
    <location>
        <begin position="66"/>
        <end position="85"/>
    </location>
</feature>
<dbReference type="PANTHER" id="PTHR21716:SF53">
    <property type="entry name" value="PERMEASE PERM-RELATED"/>
    <property type="match status" value="1"/>
</dbReference>
<evidence type="ECO:0000256" key="9">
    <source>
        <dbReference type="SAM" id="Phobius"/>
    </source>
</evidence>
<evidence type="ECO:0000256" key="2">
    <source>
        <dbReference type="ARBA" id="ARBA00009773"/>
    </source>
</evidence>
<evidence type="ECO:0000256" key="8">
    <source>
        <dbReference type="SAM" id="MobiDB-lite"/>
    </source>
</evidence>
<feature type="transmembrane region" description="Helical" evidence="9">
    <location>
        <begin position="265"/>
        <end position="293"/>
    </location>
</feature>
<reference evidence="10 11" key="1">
    <citation type="journal article" date="2009" name="Int. J. Syst. Evol. Microbiol.">
        <title>Transfer of Teichococcus ludipueritiae and Muricoccus roseus to the genus Roseomonas, as Roseomonas ludipueritiae comb. nov. and Roseomonas rosea comb. nov., respectively, and emended description of the genus Roseomonas.</title>
        <authorList>
            <person name="Sanchez-Porro C."/>
            <person name="Gallego V."/>
            <person name="Busse H.J."/>
            <person name="Kampfer P."/>
            <person name="Ventosa A."/>
        </authorList>
    </citation>
    <scope>NUCLEOTIDE SEQUENCE [LARGE SCALE GENOMIC DNA]</scope>
    <source>
        <strain evidence="10 11">DSM 14915</strain>
    </source>
</reference>
<name>A0ABR7R9D2_9PROT</name>
<evidence type="ECO:0000256" key="5">
    <source>
        <dbReference type="ARBA" id="ARBA00022692"/>
    </source>
</evidence>
<dbReference type="InterPro" id="IPR002549">
    <property type="entry name" value="AI-2E-like"/>
</dbReference>
<comment type="similarity">
    <text evidence="2">Belongs to the autoinducer-2 exporter (AI-2E) (TC 2.A.86) family.</text>
</comment>
<dbReference type="PANTHER" id="PTHR21716">
    <property type="entry name" value="TRANSMEMBRANE PROTEIN"/>
    <property type="match status" value="1"/>
</dbReference>
<dbReference type="RefSeq" id="WP_187779527.1">
    <property type="nucleotide sequence ID" value="NZ_JACTUZ010000077.1"/>
</dbReference>
<feature type="transmembrane region" description="Helical" evidence="9">
    <location>
        <begin position="326"/>
        <end position="344"/>
    </location>
</feature>
<evidence type="ECO:0000313" key="11">
    <source>
        <dbReference type="Proteomes" id="UP000603940"/>
    </source>
</evidence>
<proteinExistence type="inferred from homology"/>
<feature type="transmembrane region" description="Helical" evidence="9">
    <location>
        <begin position="201"/>
        <end position="225"/>
    </location>
</feature>
<evidence type="ECO:0000313" key="10">
    <source>
        <dbReference type="EMBL" id="MBC9178434.1"/>
    </source>
</evidence>
<evidence type="ECO:0000256" key="6">
    <source>
        <dbReference type="ARBA" id="ARBA00022989"/>
    </source>
</evidence>
<sequence length="690" mass="74862">MPDSPSRQPNANTATASASGISPIAPLGRGAAKVMPPAMPDTRSLTTLAGAVVIVAGLYLGRDVLIPVTLAFLLSLVLSPLIRLLRRARLGRVPSVILAVFIALGVLLSIGGVIGNQLAELADDLPRYQSTISRKLDTLQDMTIGRLNAVVDRAGRDFRHNPPPAAQPTVPSIRPEPSQPAAPLPVEVHQPQPTPLEMMKIYLSPVLSPLAHLGIILIVTIFVLLQREDLRDRLIRLFGSSDLHRTTVAMDDAAYRLSRYFLTQVAINAAFGCTIALGLLLIGLPSPILWGILAGLLRFVPYVGAILGAVLPVALAAAVDPGWSMMIWTAALFLAIEPFIGHIVEPLAYGHSTGMSPVSVVLAAIFWSWIWGPIGLLLSTPLTLCLVVLGRHIDRLEFLDVILGDRPALTPVENFYQRTLAGDPDEAQEQAELLLKDRSLCSYYDEVAVKGLHLAAADVRRGVVTPQQLERIREAVIDLLEGLQDHTDVEPPPPPPPSQGASRMLRLSNSEQKLPREPSAKLPEPEEIPEPWRQEGAILCVAGRGPLDEISAMLLAQILRKHGLGGRVVPHQAASRREIGTLEMTGVRMVCVCSVELQGTPSRLRYLLQRLRRRAPEVPMLAGIWQDDDPALRDDELRRTLGARFLVSSLREAVLACARVAREEFPDDVPPPQASGDSRAVPAEAMARRA</sequence>
<evidence type="ECO:0000256" key="4">
    <source>
        <dbReference type="ARBA" id="ARBA00022475"/>
    </source>
</evidence>
<comment type="caution">
    <text evidence="10">The sequence shown here is derived from an EMBL/GenBank/DDBJ whole genome shotgun (WGS) entry which is preliminary data.</text>
</comment>
<feature type="region of interest" description="Disordered" evidence="8">
    <location>
        <begin position="665"/>
        <end position="690"/>
    </location>
</feature>
<gene>
    <name evidence="10" type="ORF">IBL25_15930</name>
</gene>
<evidence type="ECO:0000256" key="1">
    <source>
        <dbReference type="ARBA" id="ARBA00004651"/>
    </source>
</evidence>
<keyword evidence="11" id="KW-1185">Reference proteome</keyword>
<feature type="transmembrane region" description="Helical" evidence="9">
    <location>
        <begin position="299"/>
        <end position="319"/>
    </location>
</feature>
<feature type="region of interest" description="Disordered" evidence="8">
    <location>
        <begin position="485"/>
        <end position="504"/>
    </location>
</feature>
<feature type="compositionally biased region" description="Polar residues" evidence="8">
    <location>
        <begin position="1"/>
        <end position="20"/>
    </location>
</feature>
<keyword evidence="4" id="KW-1003">Cell membrane</keyword>
<evidence type="ECO:0000256" key="7">
    <source>
        <dbReference type="ARBA" id="ARBA00023136"/>
    </source>
</evidence>
<feature type="region of interest" description="Disordered" evidence="8">
    <location>
        <begin position="158"/>
        <end position="184"/>
    </location>
</feature>
<feature type="transmembrane region" description="Helical" evidence="9">
    <location>
        <begin position="364"/>
        <end position="389"/>
    </location>
</feature>
<feature type="region of interest" description="Disordered" evidence="8">
    <location>
        <begin position="1"/>
        <end position="22"/>
    </location>
</feature>
<comment type="subcellular location">
    <subcellularLocation>
        <location evidence="1">Cell membrane</location>
        <topology evidence="1">Multi-pass membrane protein</topology>
    </subcellularLocation>
</comment>
<keyword evidence="5 9" id="KW-0812">Transmembrane</keyword>
<accession>A0ABR7R9D2</accession>